<feature type="region of interest" description="Disordered" evidence="1">
    <location>
        <begin position="84"/>
        <end position="104"/>
    </location>
</feature>
<name>A0A9D4LDF2_DREPO</name>
<evidence type="ECO:0000256" key="1">
    <source>
        <dbReference type="SAM" id="MobiDB-lite"/>
    </source>
</evidence>
<dbReference type="AlphaFoldDB" id="A0A9D4LDF2"/>
<proteinExistence type="predicted"/>
<protein>
    <submittedName>
        <fullName evidence="2">Uncharacterized protein</fullName>
    </submittedName>
</protein>
<gene>
    <name evidence="2" type="ORF">DPMN_099158</name>
</gene>
<evidence type="ECO:0000313" key="2">
    <source>
        <dbReference type="EMBL" id="KAH3856567.1"/>
    </source>
</evidence>
<evidence type="ECO:0000313" key="3">
    <source>
        <dbReference type="Proteomes" id="UP000828390"/>
    </source>
</evidence>
<comment type="caution">
    <text evidence="2">The sequence shown here is derived from an EMBL/GenBank/DDBJ whole genome shotgun (WGS) entry which is preliminary data.</text>
</comment>
<sequence length="104" mass="10985">MDVSSCGTNCRGNTNWQTCLCYFLSAGKGVTRLPGIFYPMPKQEGLTNRTTTGLAYGKECINYWSQASSLVAPSTRVSSSVTPLSHVSSSVSPSSYVSSSVASS</sequence>
<keyword evidence="3" id="KW-1185">Reference proteome</keyword>
<reference evidence="2" key="2">
    <citation type="submission" date="2020-11" db="EMBL/GenBank/DDBJ databases">
        <authorList>
            <person name="McCartney M.A."/>
            <person name="Auch B."/>
            <person name="Kono T."/>
            <person name="Mallez S."/>
            <person name="Becker A."/>
            <person name="Gohl D.M."/>
            <person name="Silverstein K.A.T."/>
            <person name="Koren S."/>
            <person name="Bechman K.B."/>
            <person name="Herman A."/>
            <person name="Abrahante J.E."/>
            <person name="Garbe J."/>
        </authorList>
    </citation>
    <scope>NUCLEOTIDE SEQUENCE</scope>
    <source>
        <strain evidence="2">Duluth1</strain>
        <tissue evidence="2">Whole animal</tissue>
    </source>
</reference>
<reference evidence="2" key="1">
    <citation type="journal article" date="2019" name="bioRxiv">
        <title>The Genome of the Zebra Mussel, Dreissena polymorpha: A Resource for Invasive Species Research.</title>
        <authorList>
            <person name="McCartney M.A."/>
            <person name="Auch B."/>
            <person name="Kono T."/>
            <person name="Mallez S."/>
            <person name="Zhang Y."/>
            <person name="Obille A."/>
            <person name="Becker A."/>
            <person name="Abrahante J.E."/>
            <person name="Garbe J."/>
            <person name="Badalamenti J.P."/>
            <person name="Herman A."/>
            <person name="Mangelson H."/>
            <person name="Liachko I."/>
            <person name="Sullivan S."/>
            <person name="Sone E.D."/>
            <person name="Koren S."/>
            <person name="Silverstein K.A.T."/>
            <person name="Beckman K.B."/>
            <person name="Gohl D.M."/>
        </authorList>
    </citation>
    <scope>NUCLEOTIDE SEQUENCE</scope>
    <source>
        <strain evidence="2">Duluth1</strain>
        <tissue evidence="2">Whole animal</tissue>
    </source>
</reference>
<dbReference type="Proteomes" id="UP000828390">
    <property type="component" value="Unassembled WGS sequence"/>
</dbReference>
<organism evidence="2 3">
    <name type="scientific">Dreissena polymorpha</name>
    <name type="common">Zebra mussel</name>
    <name type="synonym">Mytilus polymorpha</name>
    <dbReference type="NCBI Taxonomy" id="45954"/>
    <lineage>
        <taxon>Eukaryota</taxon>
        <taxon>Metazoa</taxon>
        <taxon>Spiralia</taxon>
        <taxon>Lophotrochozoa</taxon>
        <taxon>Mollusca</taxon>
        <taxon>Bivalvia</taxon>
        <taxon>Autobranchia</taxon>
        <taxon>Heteroconchia</taxon>
        <taxon>Euheterodonta</taxon>
        <taxon>Imparidentia</taxon>
        <taxon>Neoheterodontei</taxon>
        <taxon>Myida</taxon>
        <taxon>Dreissenoidea</taxon>
        <taxon>Dreissenidae</taxon>
        <taxon>Dreissena</taxon>
    </lineage>
</organism>
<dbReference type="EMBL" id="JAIWYP010000003">
    <property type="protein sequence ID" value="KAH3856567.1"/>
    <property type="molecule type" value="Genomic_DNA"/>
</dbReference>
<accession>A0A9D4LDF2</accession>